<feature type="compositionally biased region" description="Low complexity" evidence="5">
    <location>
        <begin position="260"/>
        <end position="273"/>
    </location>
</feature>
<dbReference type="GO" id="GO:0016593">
    <property type="term" value="C:Cdc73/Paf1 complex"/>
    <property type="evidence" value="ECO:0007669"/>
    <property type="project" value="InterPro"/>
</dbReference>
<keyword evidence="4" id="KW-0539">Nucleus</keyword>
<dbReference type="RefSeq" id="XP_001275410.1">
    <property type="nucleotide sequence ID" value="XM_001275409.1"/>
</dbReference>
<feature type="compositionally biased region" description="Polar residues" evidence="5">
    <location>
        <begin position="274"/>
        <end position="287"/>
    </location>
</feature>
<dbReference type="EMBL" id="DS027045">
    <property type="protein sequence ID" value="EAW13984.1"/>
    <property type="molecule type" value="Genomic_DNA"/>
</dbReference>
<keyword evidence="8" id="KW-1185">Reference proteome</keyword>
<evidence type="ECO:0000313" key="8">
    <source>
        <dbReference type="Proteomes" id="UP000006701"/>
    </source>
</evidence>
<evidence type="ECO:0000313" key="7">
    <source>
        <dbReference type="EMBL" id="EAW13984.1"/>
    </source>
</evidence>
<dbReference type="GO" id="GO:0032968">
    <property type="term" value="P:positive regulation of transcription elongation by RNA polymerase II"/>
    <property type="evidence" value="ECO:0007669"/>
    <property type="project" value="TreeGrafter"/>
</dbReference>
<dbReference type="OMA" id="FRPDYWN"/>
<evidence type="ECO:0000256" key="3">
    <source>
        <dbReference type="ARBA" id="ARBA00023163"/>
    </source>
</evidence>
<evidence type="ECO:0000256" key="4">
    <source>
        <dbReference type="ARBA" id="ARBA00023242"/>
    </source>
</evidence>
<name>A1C6G3_ASPCL</name>
<dbReference type="GO" id="GO:0000993">
    <property type="term" value="F:RNA polymerase II complex binding"/>
    <property type="evidence" value="ECO:0007669"/>
    <property type="project" value="TreeGrafter"/>
</dbReference>
<dbReference type="PANTHER" id="PTHR12466:SF8">
    <property type="entry name" value="PARAFIBROMIN"/>
    <property type="match status" value="1"/>
</dbReference>
<keyword evidence="7" id="KW-0648">Protein biosynthesis</keyword>
<evidence type="ECO:0000256" key="2">
    <source>
        <dbReference type="ARBA" id="ARBA00010427"/>
    </source>
</evidence>
<dbReference type="InterPro" id="IPR038103">
    <property type="entry name" value="CDC73_C_sf"/>
</dbReference>
<organism evidence="7 8">
    <name type="scientific">Aspergillus clavatus (strain ATCC 1007 / CBS 513.65 / DSM 816 / NCTC 3887 / NRRL 1 / QM 1276 / 107)</name>
    <dbReference type="NCBI Taxonomy" id="344612"/>
    <lineage>
        <taxon>Eukaryota</taxon>
        <taxon>Fungi</taxon>
        <taxon>Dikarya</taxon>
        <taxon>Ascomycota</taxon>
        <taxon>Pezizomycotina</taxon>
        <taxon>Eurotiomycetes</taxon>
        <taxon>Eurotiomycetidae</taxon>
        <taxon>Eurotiales</taxon>
        <taxon>Aspergillaceae</taxon>
        <taxon>Aspergillus</taxon>
        <taxon>Aspergillus subgen. Fumigati</taxon>
    </lineage>
</organism>
<sequence length="482" mass="51716">MASVDPSLPDPLLALRRAIAAGSLPTPTTSAELSDQHATDDLAKATHLYFRDPLPQTLALTTPTRFVSASSDSAVDLRSIFFAWQKKDVAIPEYIASAQELNEALSHKERAQSDPEEKVQNLVFVERLDLITWLEGASDESEYIKPLEGAAAAAAAATAAAVALAAAQAGTAALVGGVPGAGVAVPAAQAAGAHAGRAPKVIDPRLQETYNGERKMGDRNSVLRGIKPTDFSHVRKVAETFLGRNRSRTGQYPAGTKPGSKPSSMPVVPAPSAGLSQPRKSGSSKNQDPIILLSPSASSLIRMSNVRSFLQDGVFVPPDHPTLPMPSASNNFLYIYRPLRSGASSSSSAPRPAGPQSAAARKPTRFILVDSTANFRPDYWNRLVAVFTTGQTWQFKSYKWSSPPELFKHASGVYVGWRGEDIPREVRGWGRGVQSFAVERWDEKGGVHGAGRWRDREVVENIWTAIEEGMKARGWGSGGTTK</sequence>
<accession>A1C6G3</accession>
<feature type="region of interest" description="Disordered" evidence="5">
    <location>
        <begin position="240"/>
        <end position="289"/>
    </location>
</feature>
<proteinExistence type="inferred from homology"/>
<dbReference type="OrthoDB" id="2186602at2759"/>
<dbReference type="Pfam" id="PF05179">
    <property type="entry name" value="CDC73_C"/>
    <property type="match status" value="1"/>
</dbReference>
<evidence type="ECO:0000256" key="1">
    <source>
        <dbReference type="ARBA" id="ARBA00004123"/>
    </source>
</evidence>
<gene>
    <name evidence="7" type="ORF">ACLA_070150</name>
</gene>
<dbReference type="eggNOG" id="KOG3786">
    <property type="taxonomic scope" value="Eukaryota"/>
</dbReference>
<feature type="domain" description="Cell division control protein 73 C-terminal" evidence="6">
    <location>
        <begin position="285"/>
        <end position="468"/>
    </location>
</feature>
<dbReference type="VEuPathDB" id="FungiDB:ACLA_070150"/>
<dbReference type="STRING" id="344612.A1C6G3"/>
<dbReference type="AlphaFoldDB" id="A1C6G3"/>
<protein>
    <submittedName>
        <fullName evidence="7">Pol II transcription elongation factor subunit Cdc73, putative</fullName>
    </submittedName>
</protein>
<dbReference type="GO" id="GO:0003746">
    <property type="term" value="F:translation elongation factor activity"/>
    <property type="evidence" value="ECO:0007669"/>
    <property type="project" value="UniProtKB-KW"/>
</dbReference>
<dbReference type="HOGENOM" id="CLU_025849_2_0_1"/>
<dbReference type="GO" id="GO:0006368">
    <property type="term" value="P:transcription elongation by RNA polymerase II"/>
    <property type="evidence" value="ECO:0007669"/>
    <property type="project" value="InterPro"/>
</dbReference>
<dbReference type="PANTHER" id="PTHR12466">
    <property type="entry name" value="CDC73 DOMAIN PROTEIN"/>
    <property type="match status" value="1"/>
</dbReference>
<dbReference type="Gene3D" id="3.40.50.11990">
    <property type="entry name" value="RNA polymerase II accessory factor, Cdc73 C-terminal domain"/>
    <property type="match status" value="1"/>
</dbReference>
<reference evidence="7 8" key="1">
    <citation type="journal article" date="2008" name="PLoS Genet.">
        <title>Genomic islands in the pathogenic filamentous fungus Aspergillus fumigatus.</title>
        <authorList>
            <person name="Fedorova N.D."/>
            <person name="Khaldi N."/>
            <person name="Joardar V.S."/>
            <person name="Maiti R."/>
            <person name="Amedeo P."/>
            <person name="Anderson M.J."/>
            <person name="Crabtree J."/>
            <person name="Silva J.C."/>
            <person name="Badger J.H."/>
            <person name="Albarraq A."/>
            <person name="Angiuoli S."/>
            <person name="Bussey H."/>
            <person name="Bowyer P."/>
            <person name="Cotty P.J."/>
            <person name="Dyer P.S."/>
            <person name="Egan A."/>
            <person name="Galens K."/>
            <person name="Fraser-Liggett C.M."/>
            <person name="Haas B.J."/>
            <person name="Inman J.M."/>
            <person name="Kent R."/>
            <person name="Lemieux S."/>
            <person name="Malavazi I."/>
            <person name="Orvis J."/>
            <person name="Roemer T."/>
            <person name="Ronning C.M."/>
            <person name="Sundaram J.P."/>
            <person name="Sutton G."/>
            <person name="Turner G."/>
            <person name="Venter J.C."/>
            <person name="White O.R."/>
            <person name="Whitty B.R."/>
            <person name="Youngman P."/>
            <person name="Wolfe K.H."/>
            <person name="Goldman G.H."/>
            <person name="Wortman J.R."/>
            <person name="Jiang B."/>
            <person name="Denning D.W."/>
            <person name="Nierman W.C."/>
        </authorList>
    </citation>
    <scope>NUCLEOTIDE SEQUENCE [LARGE SCALE GENOMIC DNA]</scope>
    <source>
        <strain evidence="8">ATCC 1007 / CBS 513.65 / DSM 816 / NCTC 3887 / NRRL 1</strain>
    </source>
</reference>
<dbReference type="InterPro" id="IPR031336">
    <property type="entry name" value="CDC73_C"/>
</dbReference>
<dbReference type="Proteomes" id="UP000006701">
    <property type="component" value="Unassembled WGS sequence"/>
</dbReference>
<dbReference type="KEGG" id="act:ACLA_070150"/>
<dbReference type="InterPro" id="IPR007852">
    <property type="entry name" value="Cdc73/Parafibromin"/>
</dbReference>
<comment type="similarity">
    <text evidence="2">Belongs to the CDC73 family.</text>
</comment>
<keyword evidence="3" id="KW-0804">Transcription</keyword>
<keyword evidence="7" id="KW-0251">Elongation factor</keyword>
<evidence type="ECO:0000256" key="5">
    <source>
        <dbReference type="SAM" id="MobiDB-lite"/>
    </source>
</evidence>
<comment type="subcellular location">
    <subcellularLocation>
        <location evidence="1">Nucleus</location>
    </subcellularLocation>
</comment>
<dbReference type="FunFam" id="3.40.50.11990:FF:000003">
    <property type="entry name" value="Pol II transcription elongation factor subunit Cdc73"/>
    <property type="match status" value="1"/>
</dbReference>
<dbReference type="GeneID" id="4707452"/>
<evidence type="ECO:0000259" key="6">
    <source>
        <dbReference type="Pfam" id="PF05179"/>
    </source>
</evidence>